<evidence type="ECO:0000256" key="1">
    <source>
        <dbReference type="SAM" id="MobiDB-lite"/>
    </source>
</evidence>
<keyword evidence="5" id="KW-1185">Reference proteome</keyword>
<keyword evidence="2" id="KW-1133">Transmembrane helix</keyword>
<dbReference type="PANTHER" id="PTHR39599">
    <property type="entry name" value="GPI-ANCHORED PROTEIN (EUROFUNG)-RELATED-RELATED"/>
    <property type="match status" value="1"/>
</dbReference>
<dbReference type="EMBL" id="KI912112">
    <property type="protein sequence ID" value="ETS81391.1"/>
    <property type="molecule type" value="Genomic_DNA"/>
</dbReference>
<sequence>MRLLLLLFSQILLALAEENEAVEMAAMEAPAALNNGFSPRLFEGAVAPVPFAKRQDLGVCPDGGHRCEDIGAPDSCCPSDLYCYYKADWEVGCCGFGKNCDPTCTGTLYRVNATITSTASITASITQSGTDTGAATLTETVTKRVTTFTSVGCTQRPCAISEYQCPESMGHGCCNNNQVCGSSARCLGTVSTIATDVPTRGCSGTPSATECTDGGCCLKGQTCANSSGTPVCSGQADGPAGSNTTTVDTGLSQSARAGIGAGVAIGAALVIGAVTWFCIRRRRRAPTDGARTRTGGGGVTPGLDGATAAGGTMSEASVPVRNRVHRHGMVYEYLGPTAVPGPFTEEEGAPVHYGGETHRDRGVPEYPQEPGDISRPVEIGSSPEIIKDKDETLPGFGRSASLRSDHDNNPQATENNEIYELDAFPSPSPMSPEEFASAHSHPLGSPSDFISPPGTLRNDYLG</sequence>
<keyword evidence="2" id="KW-0472">Membrane</keyword>
<evidence type="ECO:0000256" key="2">
    <source>
        <dbReference type="SAM" id="Phobius"/>
    </source>
</evidence>
<feature type="chain" id="PRO_5004834374" evidence="3">
    <location>
        <begin position="17"/>
        <end position="462"/>
    </location>
</feature>
<protein>
    <submittedName>
        <fullName evidence="4">Uncharacterized protein</fullName>
    </submittedName>
</protein>
<dbReference type="OMA" id="LMPRFFI"/>
<feature type="transmembrane region" description="Helical" evidence="2">
    <location>
        <begin position="257"/>
        <end position="279"/>
    </location>
</feature>
<gene>
    <name evidence="4" type="ORF">PFICI_06393</name>
</gene>
<dbReference type="InParanoid" id="W3X877"/>
<evidence type="ECO:0000256" key="3">
    <source>
        <dbReference type="SAM" id="SignalP"/>
    </source>
</evidence>
<name>W3X877_PESFW</name>
<reference evidence="5" key="1">
    <citation type="journal article" date="2015" name="BMC Genomics">
        <title>Genomic and transcriptomic analysis of the endophytic fungus Pestalotiopsis fici reveals its lifestyle and high potential for synthesis of natural products.</title>
        <authorList>
            <person name="Wang X."/>
            <person name="Zhang X."/>
            <person name="Liu L."/>
            <person name="Xiang M."/>
            <person name="Wang W."/>
            <person name="Sun X."/>
            <person name="Che Y."/>
            <person name="Guo L."/>
            <person name="Liu G."/>
            <person name="Guo L."/>
            <person name="Wang C."/>
            <person name="Yin W.B."/>
            <person name="Stadler M."/>
            <person name="Zhang X."/>
            <person name="Liu X."/>
        </authorList>
    </citation>
    <scope>NUCLEOTIDE SEQUENCE [LARGE SCALE GENOMIC DNA]</scope>
    <source>
        <strain evidence="5">W106-1 / CGMCC3.15140</strain>
    </source>
</reference>
<dbReference type="OrthoDB" id="4499262at2759"/>
<feature type="signal peptide" evidence="3">
    <location>
        <begin position="1"/>
        <end position="16"/>
    </location>
</feature>
<dbReference type="GeneID" id="19271406"/>
<dbReference type="Proteomes" id="UP000030651">
    <property type="component" value="Unassembled WGS sequence"/>
</dbReference>
<accession>W3X877</accession>
<dbReference type="RefSeq" id="XP_007833165.1">
    <property type="nucleotide sequence ID" value="XM_007834974.1"/>
</dbReference>
<dbReference type="KEGG" id="pfy:PFICI_06393"/>
<dbReference type="eggNOG" id="ENOG502RJED">
    <property type="taxonomic scope" value="Eukaryota"/>
</dbReference>
<keyword evidence="3" id="KW-0732">Signal</keyword>
<evidence type="ECO:0000313" key="5">
    <source>
        <dbReference type="Proteomes" id="UP000030651"/>
    </source>
</evidence>
<keyword evidence="2" id="KW-0812">Transmembrane</keyword>
<organism evidence="4 5">
    <name type="scientific">Pestalotiopsis fici (strain W106-1 / CGMCC3.15140)</name>
    <dbReference type="NCBI Taxonomy" id="1229662"/>
    <lineage>
        <taxon>Eukaryota</taxon>
        <taxon>Fungi</taxon>
        <taxon>Dikarya</taxon>
        <taxon>Ascomycota</taxon>
        <taxon>Pezizomycotina</taxon>
        <taxon>Sordariomycetes</taxon>
        <taxon>Xylariomycetidae</taxon>
        <taxon>Amphisphaeriales</taxon>
        <taxon>Sporocadaceae</taxon>
        <taxon>Pestalotiopsis</taxon>
    </lineage>
</organism>
<dbReference type="PANTHER" id="PTHR39599:SF1">
    <property type="entry name" value="GPI-ANCHORED PROTEIN (EUROFUNG)"/>
    <property type="match status" value="1"/>
</dbReference>
<dbReference type="HOGENOM" id="CLU_029957_0_0_1"/>
<proteinExistence type="predicted"/>
<feature type="region of interest" description="Disordered" evidence="1">
    <location>
        <begin position="345"/>
        <end position="462"/>
    </location>
</feature>
<dbReference type="AlphaFoldDB" id="W3X877"/>
<evidence type="ECO:0000313" key="4">
    <source>
        <dbReference type="EMBL" id="ETS81391.1"/>
    </source>
</evidence>